<protein>
    <recommendedName>
        <fullName evidence="10">Succinate--CoA ligase [ADP-forming] subunit beta, mitochondrial</fullName>
        <ecNumber evidence="10">6.2.1.5</ecNumber>
    </recommendedName>
    <alternativeName>
        <fullName evidence="10">Succinyl-CoA synthetase beta chain</fullName>
        <shortName evidence="10">SCS-beta</shortName>
    </alternativeName>
</protein>
<reference evidence="13" key="1">
    <citation type="submission" date="2021-01" db="EMBL/GenBank/DDBJ databases">
        <authorList>
            <person name="Corre E."/>
            <person name="Pelletier E."/>
            <person name="Niang G."/>
            <person name="Scheremetjew M."/>
            <person name="Finn R."/>
            <person name="Kale V."/>
            <person name="Holt S."/>
            <person name="Cochrane G."/>
            <person name="Meng A."/>
            <person name="Brown T."/>
            <person name="Cohen L."/>
        </authorList>
    </citation>
    <scope>NUCLEOTIDE SEQUENCE</scope>
    <source>
        <strain evidence="13">CCAP979/52</strain>
    </source>
</reference>
<comment type="cofactor">
    <cofactor evidence="10">
        <name>Mg(2+)</name>
        <dbReference type="ChEBI" id="CHEBI:18420"/>
    </cofactor>
    <text evidence="10">Binds 1 Mg(2+) ion per subunit.</text>
</comment>
<keyword evidence="3 10" id="KW-0436">Ligase</keyword>
<comment type="pathway">
    <text evidence="1 10">Carbohydrate metabolism; tricarboxylic acid cycle; succinate from succinyl-CoA (ligase route): step 1/1.</text>
</comment>
<dbReference type="GO" id="GO:0005524">
    <property type="term" value="F:ATP binding"/>
    <property type="evidence" value="ECO:0007669"/>
    <property type="project" value="UniProtKB-UniRule"/>
</dbReference>
<feature type="binding site" evidence="10">
    <location>
        <position position="299"/>
    </location>
    <ligand>
        <name>substrate</name>
        <note>ligand shared with subunit alpha</note>
    </ligand>
</feature>
<dbReference type="GO" id="GO:0006104">
    <property type="term" value="P:succinyl-CoA metabolic process"/>
    <property type="evidence" value="ECO:0007669"/>
    <property type="project" value="TreeGrafter"/>
</dbReference>
<dbReference type="Pfam" id="PF08442">
    <property type="entry name" value="ATP-grasp_2"/>
    <property type="match status" value="1"/>
</dbReference>
<evidence type="ECO:0000256" key="7">
    <source>
        <dbReference type="ARBA" id="ARBA00022842"/>
    </source>
</evidence>
<feature type="domain" description="ATP-grasp" evidence="12">
    <location>
        <begin position="35"/>
        <end position="264"/>
    </location>
</feature>
<dbReference type="PANTHER" id="PTHR11815:SF1">
    <property type="entry name" value="SUCCINATE--COA LIGASE [ADP-FORMING] SUBUNIT BETA, MITOCHONDRIAL"/>
    <property type="match status" value="1"/>
</dbReference>
<dbReference type="SUPFAM" id="SSF52210">
    <property type="entry name" value="Succinyl-CoA synthetase domains"/>
    <property type="match status" value="1"/>
</dbReference>
<evidence type="ECO:0000256" key="2">
    <source>
        <dbReference type="ARBA" id="ARBA00022532"/>
    </source>
</evidence>
<evidence type="ECO:0000256" key="11">
    <source>
        <dbReference type="RuleBase" id="RU361258"/>
    </source>
</evidence>
<dbReference type="InterPro" id="IPR011761">
    <property type="entry name" value="ATP-grasp"/>
</dbReference>
<feature type="binding site" evidence="10">
    <location>
        <position position="141"/>
    </location>
    <ligand>
        <name>ATP</name>
        <dbReference type="ChEBI" id="CHEBI:30616"/>
    </ligand>
</feature>
<dbReference type="InterPro" id="IPR005809">
    <property type="entry name" value="Succ_CoA_ligase-like_bsu"/>
</dbReference>
<keyword evidence="7 10" id="KW-0460">Magnesium</keyword>
<dbReference type="GO" id="GO:0006099">
    <property type="term" value="P:tricarboxylic acid cycle"/>
    <property type="evidence" value="ECO:0007669"/>
    <property type="project" value="UniProtKB-UniRule"/>
</dbReference>
<comment type="function">
    <text evidence="10">Succinyl-CoA synthetase functions in the citric acid cycle (TCA), coupling the hydrolysis of succinyl-CoA to the synthesis of ATP and thus represents the only step of substrate-level phosphorylation in the TCA. The beta subunit provides nucleotide specificity of the enzyme and binds the substrate succinate, while the binding sites for coenzyme A and phosphate are found in the alpha subunit.</text>
</comment>
<evidence type="ECO:0000256" key="1">
    <source>
        <dbReference type="ARBA" id="ARBA00005064"/>
    </source>
</evidence>
<keyword evidence="8" id="KW-0809">Transit peptide</keyword>
<dbReference type="FunFam" id="3.40.50.261:FF:000001">
    <property type="entry name" value="Succinate--CoA ligase [ADP-forming] subunit beta"/>
    <property type="match status" value="1"/>
</dbReference>
<accession>A0A7S0MYM9</accession>
<dbReference type="GO" id="GO:0005739">
    <property type="term" value="C:mitochondrion"/>
    <property type="evidence" value="ECO:0007669"/>
    <property type="project" value="UniProtKB-SubCell"/>
</dbReference>
<evidence type="ECO:0000256" key="6">
    <source>
        <dbReference type="ARBA" id="ARBA00022840"/>
    </source>
</evidence>
<dbReference type="GO" id="GO:0004775">
    <property type="term" value="F:succinate-CoA ligase (ADP-forming) activity"/>
    <property type="evidence" value="ECO:0007669"/>
    <property type="project" value="UniProtKB-UniRule"/>
</dbReference>
<feature type="binding site" evidence="10">
    <location>
        <position position="72"/>
    </location>
    <ligand>
        <name>ATP</name>
        <dbReference type="ChEBI" id="CHEBI:30616"/>
    </ligand>
</feature>
<feature type="binding site" evidence="10">
    <location>
        <position position="234"/>
    </location>
    <ligand>
        <name>Mg(2+)</name>
        <dbReference type="ChEBI" id="CHEBI:18420"/>
    </ligand>
</feature>
<proteinExistence type="inferred from homology"/>
<dbReference type="InterPro" id="IPR013815">
    <property type="entry name" value="ATP_grasp_subdomain_1"/>
</dbReference>
<dbReference type="PROSITE" id="PS01217">
    <property type="entry name" value="SUCCINYL_COA_LIG_3"/>
    <property type="match status" value="1"/>
</dbReference>
<name>A0A7S0MYM9_9CRYP</name>
<dbReference type="GO" id="GO:0000287">
    <property type="term" value="F:magnesium ion binding"/>
    <property type="evidence" value="ECO:0007669"/>
    <property type="project" value="UniProtKB-UniRule"/>
</dbReference>
<evidence type="ECO:0000313" key="13">
    <source>
        <dbReference type="EMBL" id="CAD8655199.1"/>
    </source>
</evidence>
<comment type="similarity">
    <text evidence="10 11">Belongs to the succinate/malate CoA ligase beta subunit family.</text>
</comment>
<evidence type="ECO:0000256" key="5">
    <source>
        <dbReference type="ARBA" id="ARBA00022741"/>
    </source>
</evidence>
<evidence type="ECO:0000259" key="12">
    <source>
        <dbReference type="PROSITE" id="PS50975"/>
    </source>
</evidence>
<feature type="binding site" evidence="10">
    <location>
        <position position="248"/>
    </location>
    <ligand>
        <name>Mg(2+)</name>
        <dbReference type="ChEBI" id="CHEBI:18420"/>
    </ligand>
</feature>
<dbReference type="InterPro" id="IPR005811">
    <property type="entry name" value="SUCC_ACL_C"/>
</dbReference>
<dbReference type="InterPro" id="IPR017866">
    <property type="entry name" value="Succ-CoA_synthase_bsu_CS"/>
</dbReference>
<sequence>MQKNFASTVWTRLGGRISLRSVPVRHLNLHEYQSANIMREHGVSTPKGGVAKTPEEAYEIAKSIGSSNLVIKAQVLAGGRGLGTFDNGFKGGVHVGIKTPEEIRDMAAKMLGHKLITKQTGAGGRICNTVAIVDAVETKVEKYFAILMDRAYGGPVIVASAQGGVTIEDIAAANPSAIIKEAVDIKEGLRPSQAMHIAQKMQFSCDKATQQAAANIEALYRTFIKCDCTMVEVNPFTETPAGDIVCVDAKVNFDDNAAFRQARIHEQRDVSQEDPLDVEAAKYDLNFINLDGNIACLVNGAGLAMATMDIIKLYGAEPANFLDLGGNVKTPAVVAAFRILNSDPKVKGILVNIFGGIVNCATVAQGILDACDEVWGGSPKVPLVVRLQGNNVEGAMKLMQGSKVQCILGDDLDDAAQKMVAALR</sequence>
<evidence type="ECO:0000256" key="4">
    <source>
        <dbReference type="ARBA" id="ARBA00022723"/>
    </source>
</evidence>
<dbReference type="PROSITE" id="PS50975">
    <property type="entry name" value="ATP_GRASP"/>
    <property type="match status" value="1"/>
</dbReference>
<keyword evidence="10" id="KW-0496">Mitochondrion</keyword>
<feature type="binding site" evidence="10">
    <location>
        <begin position="356"/>
        <end position="358"/>
    </location>
    <ligand>
        <name>substrate</name>
        <note>ligand shared with subunit alpha</note>
    </ligand>
</feature>
<evidence type="ECO:0000256" key="8">
    <source>
        <dbReference type="ARBA" id="ARBA00022946"/>
    </source>
</evidence>
<comment type="catalytic activity">
    <reaction evidence="10">
        <text>succinate + ATP + CoA = succinyl-CoA + ADP + phosphate</text>
        <dbReference type="Rhea" id="RHEA:17661"/>
        <dbReference type="ChEBI" id="CHEBI:30031"/>
        <dbReference type="ChEBI" id="CHEBI:30616"/>
        <dbReference type="ChEBI" id="CHEBI:43474"/>
        <dbReference type="ChEBI" id="CHEBI:57287"/>
        <dbReference type="ChEBI" id="CHEBI:57292"/>
        <dbReference type="ChEBI" id="CHEBI:456216"/>
        <dbReference type="EC" id="6.2.1.5"/>
    </reaction>
</comment>
<dbReference type="AlphaFoldDB" id="A0A7S0MYM9"/>
<comment type="subunit">
    <text evidence="9">Heterodimer of an alpha and a beta subunit. The beta subunit determines specificity for GTP.</text>
</comment>
<feature type="binding site" evidence="10">
    <location>
        <begin position="79"/>
        <end position="81"/>
    </location>
    <ligand>
        <name>ATP</name>
        <dbReference type="ChEBI" id="CHEBI:30616"/>
    </ligand>
</feature>
<dbReference type="Pfam" id="PF00549">
    <property type="entry name" value="Ligase_CoA"/>
    <property type="match status" value="1"/>
</dbReference>
<dbReference type="Gene3D" id="3.40.50.261">
    <property type="entry name" value="Succinyl-CoA synthetase domains"/>
    <property type="match status" value="1"/>
</dbReference>
<keyword evidence="2 10" id="KW-0816">Tricarboxylic acid cycle</keyword>
<keyword evidence="6 10" id="KW-0067">ATP-binding</keyword>
<dbReference type="HAMAP" id="MF_00558">
    <property type="entry name" value="Succ_CoA_beta"/>
    <property type="match status" value="1"/>
</dbReference>
<keyword evidence="5 10" id="KW-0547">Nucleotide-binding</keyword>
<dbReference type="PIRSF" id="PIRSF001554">
    <property type="entry name" value="SucCS_beta"/>
    <property type="match status" value="1"/>
</dbReference>
<comment type="subcellular location">
    <subcellularLocation>
        <location evidence="10">Mitochondrion</location>
    </subcellularLocation>
</comment>
<evidence type="ECO:0000256" key="10">
    <source>
        <dbReference type="HAMAP-Rule" id="MF_03219"/>
    </source>
</evidence>
<dbReference type="SUPFAM" id="SSF56059">
    <property type="entry name" value="Glutathione synthetase ATP-binding domain-like"/>
    <property type="match status" value="1"/>
</dbReference>
<dbReference type="FunFam" id="3.30.470.20:FF:000002">
    <property type="entry name" value="Succinate--CoA ligase [ADP-forming] subunit beta"/>
    <property type="match status" value="1"/>
</dbReference>
<dbReference type="UniPathway" id="UPA00223">
    <property type="reaction ID" value="UER00999"/>
</dbReference>
<dbReference type="FunFam" id="3.30.1490.20:FF:000004">
    <property type="entry name" value="Succinate--CoA ligase [ADP-forming] subunit beta, mitochondrial"/>
    <property type="match status" value="1"/>
</dbReference>
<dbReference type="PANTHER" id="PTHR11815">
    <property type="entry name" value="SUCCINYL-COA SYNTHETASE BETA CHAIN"/>
    <property type="match status" value="1"/>
</dbReference>
<dbReference type="Gene3D" id="3.30.1490.20">
    <property type="entry name" value="ATP-grasp fold, A domain"/>
    <property type="match status" value="1"/>
</dbReference>
<dbReference type="InterPro" id="IPR016102">
    <property type="entry name" value="Succinyl-CoA_synth-like"/>
</dbReference>
<gene>
    <name evidence="13" type="ORF">CCUR1050_LOCUS29084</name>
</gene>
<dbReference type="InterPro" id="IPR013650">
    <property type="entry name" value="ATP-grasp_succ-CoA_synth-type"/>
</dbReference>
<dbReference type="GO" id="GO:0042709">
    <property type="term" value="C:succinate-CoA ligase complex"/>
    <property type="evidence" value="ECO:0007669"/>
    <property type="project" value="TreeGrafter"/>
</dbReference>
<dbReference type="NCBIfam" id="NF001913">
    <property type="entry name" value="PRK00696.1"/>
    <property type="match status" value="1"/>
</dbReference>
<evidence type="ECO:0000256" key="9">
    <source>
        <dbReference type="ARBA" id="ARBA00063570"/>
    </source>
</evidence>
<dbReference type="NCBIfam" id="TIGR01016">
    <property type="entry name" value="sucCoAbeta"/>
    <property type="match status" value="1"/>
</dbReference>
<keyword evidence="4 10" id="KW-0479">Metal-binding</keyword>
<evidence type="ECO:0000256" key="3">
    <source>
        <dbReference type="ARBA" id="ARBA00022598"/>
    </source>
</evidence>
<dbReference type="Gene3D" id="3.30.470.20">
    <property type="entry name" value="ATP-grasp fold, B domain"/>
    <property type="match status" value="1"/>
</dbReference>
<organism evidence="13">
    <name type="scientific">Cryptomonas curvata</name>
    <dbReference type="NCBI Taxonomy" id="233186"/>
    <lineage>
        <taxon>Eukaryota</taxon>
        <taxon>Cryptophyceae</taxon>
        <taxon>Cryptomonadales</taxon>
        <taxon>Cryptomonadaceae</taxon>
        <taxon>Cryptomonas</taxon>
    </lineage>
</organism>
<dbReference type="EC" id="6.2.1.5" evidence="10"/>
<dbReference type="EMBL" id="HBEZ01052996">
    <property type="protein sequence ID" value="CAD8655199.1"/>
    <property type="molecule type" value="Transcribed_RNA"/>
</dbReference>